<dbReference type="PANTHER" id="PTHR47272">
    <property type="entry name" value="DDE_TNP_1_7 DOMAIN-CONTAINING PROTEIN"/>
    <property type="match status" value="1"/>
</dbReference>
<accession>A0AAV8WS72</accession>
<keyword evidence="3" id="KW-1185">Reference proteome</keyword>
<gene>
    <name evidence="2" type="ORF">NQ314_018360</name>
</gene>
<reference evidence="2" key="1">
    <citation type="journal article" date="2023" name="Insect Mol. Biol.">
        <title>Genome sequencing provides insights into the evolution of gene families encoding plant cell wall-degrading enzymes in longhorned beetles.</title>
        <authorList>
            <person name="Shin N.R."/>
            <person name="Okamura Y."/>
            <person name="Kirsch R."/>
            <person name="Pauchet Y."/>
        </authorList>
    </citation>
    <scope>NUCLEOTIDE SEQUENCE</scope>
    <source>
        <strain evidence="2">RBIC_L_NR</strain>
    </source>
</reference>
<dbReference type="PANTHER" id="PTHR47272:SF2">
    <property type="entry name" value="PIGGYBAC TRANSPOSABLE ELEMENT-DERIVED PROTEIN 3-LIKE"/>
    <property type="match status" value="1"/>
</dbReference>
<feature type="domain" description="PiggyBac transposable element-derived protein" evidence="1">
    <location>
        <begin position="4"/>
        <end position="172"/>
    </location>
</feature>
<dbReference type="EMBL" id="JANEYF010005154">
    <property type="protein sequence ID" value="KAJ8929001.1"/>
    <property type="molecule type" value="Genomic_DNA"/>
</dbReference>
<dbReference type="Pfam" id="PF13843">
    <property type="entry name" value="DDE_Tnp_1_7"/>
    <property type="match status" value="1"/>
</dbReference>
<protein>
    <recommendedName>
        <fullName evidence="1">PiggyBac transposable element-derived protein domain-containing protein</fullName>
    </recommendedName>
</protein>
<sequence length="267" mass="31038">MGLGSSVARNITIGFIPEKSHVFLDNYFNSLPLLEHMRKEKLYATGTIRTDRIEKAPLKDLKKSPRGSIDVLRDQANDKSIYQWHDNSQVTMATNRNDVLIDTKSKCQRYSLSSKGKIDVPQPPIIAEYNNSMGGVDLFDQFRATHRITIRSKKWYWPIVRFFISGSIVNAWLLYRFLEQKIPQLEFIRRITIPILAVPIVPRIRMVTPHRNSNVLSEVRFDRRDHWPAKNPTQRRCAKCNKAVTHICTKCNVGLHIMCFQDYHTKS</sequence>
<name>A0AAV8WS72_9CUCU</name>
<proteinExistence type="predicted"/>
<comment type="caution">
    <text evidence="2">The sequence shown here is derived from an EMBL/GenBank/DDBJ whole genome shotgun (WGS) entry which is preliminary data.</text>
</comment>
<dbReference type="Proteomes" id="UP001162156">
    <property type="component" value="Unassembled WGS sequence"/>
</dbReference>
<dbReference type="AlphaFoldDB" id="A0AAV8WS72"/>
<evidence type="ECO:0000313" key="2">
    <source>
        <dbReference type="EMBL" id="KAJ8929001.1"/>
    </source>
</evidence>
<evidence type="ECO:0000313" key="3">
    <source>
        <dbReference type="Proteomes" id="UP001162156"/>
    </source>
</evidence>
<dbReference type="InterPro" id="IPR029526">
    <property type="entry name" value="PGBD"/>
</dbReference>
<organism evidence="2 3">
    <name type="scientific">Rhamnusium bicolor</name>
    <dbReference type="NCBI Taxonomy" id="1586634"/>
    <lineage>
        <taxon>Eukaryota</taxon>
        <taxon>Metazoa</taxon>
        <taxon>Ecdysozoa</taxon>
        <taxon>Arthropoda</taxon>
        <taxon>Hexapoda</taxon>
        <taxon>Insecta</taxon>
        <taxon>Pterygota</taxon>
        <taxon>Neoptera</taxon>
        <taxon>Endopterygota</taxon>
        <taxon>Coleoptera</taxon>
        <taxon>Polyphaga</taxon>
        <taxon>Cucujiformia</taxon>
        <taxon>Chrysomeloidea</taxon>
        <taxon>Cerambycidae</taxon>
        <taxon>Lepturinae</taxon>
        <taxon>Rhagiini</taxon>
        <taxon>Rhamnusium</taxon>
    </lineage>
</organism>
<evidence type="ECO:0000259" key="1">
    <source>
        <dbReference type="Pfam" id="PF13843"/>
    </source>
</evidence>